<comment type="caution">
    <text evidence="2">The sequence shown here is derived from an EMBL/GenBank/DDBJ whole genome shotgun (WGS) entry which is preliminary data.</text>
</comment>
<sequence>MHLATIDVFLIQVFTKIFREFIKNAERLLDDYKNFQMISQKIRKEFERIKNLLFLSMKEQLNRFHEFQNIIKIRSNYLSDDIFSTKKINIKNAFVASIKGPILYFKIKKIINKRNFINALNNFFICKINNYNTMAFSVLTNVIHVVVIGWLRLIFQIG</sequence>
<dbReference type="EMBL" id="REGN01000854">
    <property type="protein sequence ID" value="RNA38573.1"/>
    <property type="molecule type" value="Genomic_DNA"/>
</dbReference>
<accession>A0A3M7SS13</accession>
<dbReference type="Proteomes" id="UP000276133">
    <property type="component" value="Unassembled WGS sequence"/>
</dbReference>
<keyword evidence="3" id="KW-1185">Reference proteome</keyword>
<evidence type="ECO:0000313" key="2">
    <source>
        <dbReference type="EMBL" id="RNA38573.1"/>
    </source>
</evidence>
<keyword evidence="1" id="KW-0812">Transmembrane</keyword>
<proteinExistence type="predicted"/>
<organism evidence="2 3">
    <name type="scientific">Brachionus plicatilis</name>
    <name type="common">Marine rotifer</name>
    <name type="synonym">Brachionus muelleri</name>
    <dbReference type="NCBI Taxonomy" id="10195"/>
    <lineage>
        <taxon>Eukaryota</taxon>
        <taxon>Metazoa</taxon>
        <taxon>Spiralia</taxon>
        <taxon>Gnathifera</taxon>
        <taxon>Rotifera</taxon>
        <taxon>Eurotatoria</taxon>
        <taxon>Monogononta</taxon>
        <taxon>Pseudotrocha</taxon>
        <taxon>Ploima</taxon>
        <taxon>Brachionidae</taxon>
        <taxon>Brachionus</taxon>
    </lineage>
</organism>
<keyword evidence="1" id="KW-1133">Transmembrane helix</keyword>
<name>A0A3M7SS13_BRAPC</name>
<protein>
    <submittedName>
        <fullName evidence="2">Uncharacterized protein</fullName>
    </submittedName>
</protein>
<keyword evidence="1" id="KW-0472">Membrane</keyword>
<gene>
    <name evidence="2" type="ORF">BpHYR1_039539</name>
</gene>
<feature type="transmembrane region" description="Helical" evidence="1">
    <location>
        <begin position="134"/>
        <end position="155"/>
    </location>
</feature>
<reference evidence="2 3" key="1">
    <citation type="journal article" date="2018" name="Sci. Rep.">
        <title>Genomic signatures of local adaptation to the degree of environmental predictability in rotifers.</title>
        <authorList>
            <person name="Franch-Gras L."/>
            <person name="Hahn C."/>
            <person name="Garcia-Roger E.M."/>
            <person name="Carmona M.J."/>
            <person name="Serra M."/>
            <person name="Gomez A."/>
        </authorList>
    </citation>
    <scope>NUCLEOTIDE SEQUENCE [LARGE SCALE GENOMIC DNA]</scope>
    <source>
        <strain evidence="2">HYR1</strain>
    </source>
</reference>
<dbReference type="AlphaFoldDB" id="A0A3M7SS13"/>
<evidence type="ECO:0000256" key="1">
    <source>
        <dbReference type="SAM" id="Phobius"/>
    </source>
</evidence>
<evidence type="ECO:0000313" key="3">
    <source>
        <dbReference type="Proteomes" id="UP000276133"/>
    </source>
</evidence>